<keyword evidence="5 6" id="KW-0804">Transcription</keyword>
<reference evidence="9 10" key="3">
    <citation type="journal article" name="Genome Announc.">
        <title>Improved Draft Genome Sequence of Clostridium pasteurianum Strain ATCC 6013 (DSM 525) Using a Hybrid Next-Generation Sequencing Approach.</title>
        <authorList>
            <person name="Pyne M.E."/>
            <person name="Utturkar S."/>
            <person name="Brown S.D."/>
            <person name="Moo-Young M."/>
            <person name="Chung D.A."/>
            <person name="Chou C.P."/>
        </authorList>
    </citation>
    <scope>NUCLEOTIDE SEQUENCE [LARGE SCALE GENOMIC DNA]</scope>
    <source>
        <strain evidence="9 10">ATCC 6013</strain>
    </source>
</reference>
<evidence type="ECO:0000256" key="6">
    <source>
        <dbReference type="HAMAP-Rule" id="MF_02064"/>
    </source>
</evidence>
<protein>
    <recommendedName>
        <fullName evidence="6">RNA polymerase sigma factor SigI</fullName>
    </recommendedName>
</protein>
<comment type="subcellular location">
    <subcellularLocation>
        <location evidence="6">Cytoplasm</location>
    </subcellularLocation>
</comment>
<dbReference type="EMBL" id="JPGY02000001">
    <property type="protein sequence ID" value="KRU14108.1"/>
    <property type="molecule type" value="Genomic_DNA"/>
</dbReference>
<dbReference type="GeneID" id="93075927"/>
<dbReference type="GO" id="GO:0003677">
    <property type="term" value="F:DNA binding"/>
    <property type="evidence" value="ECO:0007669"/>
    <property type="project" value="UniProtKB-UniRule"/>
</dbReference>
<dbReference type="AlphaFoldDB" id="A0A0H3J8R8"/>
<keyword evidence="6" id="KW-0346">Stress response</keyword>
<evidence type="ECO:0000313" key="10">
    <source>
        <dbReference type="Proteomes" id="UP000028042"/>
    </source>
</evidence>
<dbReference type="PATRIC" id="fig|1262449.3.peg.3663"/>
<dbReference type="HAMAP" id="MF_02064">
    <property type="entry name" value="Sigma70_SigI"/>
    <property type="match status" value="1"/>
</dbReference>
<dbReference type="KEGG" id="cpat:CLPA_c38410"/>
<reference evidence="8 11" key="1">
    <citation type="journal article" date="2015" name="Genome Announc.">
        <title>Complete Genome Sequence of the Nitrogen-Fixing and Solvent-Producing Clostridium pasteurianum DSM 525.</title>
        <authorList>
            <person name="Poehlein A."/>
            <person name="Grosse-Honebrink A."/>
            <person name="Zhang Y."/>
            <person name="Minton N.P."/>
            <person name="Daniel R."/>
        </authorList>
    </citation>
    <scope>NUCLEOTIDE SEQUENCE [LARGE SCALE GENOMIC DNA]</scope>
    <source>
        <strain evidence="8">DSM 525</strain>
        <strain evidence="11">DSM 525 / ATCC 6013</strain>
    </source>
</reference>
<evidence type="ECO:0000313" key="8">
    <source>
        <dbReference type="EMBL" id="AJA53867.1"/>
    </source>
</evidence>
<dbReference type="eggNOG" id="COG1191">
    <property type="taxonomic scope" value="Bacteria"/>
</dbReference>
<comment type="activity regulation">
    <text evidence="6">Negatively regulated by the anti-sigma-I factor RsgI.</text>
</comment>
<dbReference type="GO" id="GO:0016987">
    <property type="term" value="F:sigma factor activity"/>
    <property type="evidence" value="ECO:0007669"/>
    <property type="project" value="UniProtKB-UniRule"/>
</dbReference>
<proteinExistence type="inferred from homology"/>
<name>A0A0H3J8R8_CLOPA</name>
<dbReference type="GO" id="GO:0005737">
    <property type="term" value="C:cytoplasm"/>
    <property type="evidence" value="ECO:0007669"/>
    <property type="project" value="UniProtKB-SubCell"/>
</dbReference>
<dbReference type="SUPFAM" id="SSF88946">
    <property type="entry name" value="Sigma2 domain of RNA polymerase sigma factors"/>
    <property type="match status" value="1"/>
</dbReference>
<dbReference type="GO" id="GO:0006352">
    <property type="term" value="P:DNA-templated transcription initiation"/>
    <property type="evidence" value="ECO:0007669"/>
    <property type="project" value="UniProtKB-UniRule"/>
</dbReference>
<comment type="similarity">
    <text evidence="6">Belongs to the sigma-70 factor family. SigI subfamily.</text>
</comment>
<dbReference type="Proteomes" id="UP000028042">
    <property type="component" value="Unassembled WGS sequence"/>
</dbReference>
<dbReference type="Gene3D" id="1.10.1740.10">
    <property type="match status" value="1"/>
</dbReference>
<dbReference type="Pfam" id="PF04542">
    <property type="entry name" value="Sigma70_r2"/>
    <property type="match status" value="1"/>
</dbReference>
<dbReference type="Proteomes" id="UP000030905">
    <property type="component" value="Chromosome"/>
</dbReference>
<evidence type="ECO:0000256" key="1">
    <source>
        <dbReference type="ARBA" id="ARBA00022490"/>
    </source>
</evidence>
<gene>
    <name evidence="6 8" type="primary">sigI</name>
    <name evidence="8" type="ORF">CLPA_c38410</name>
    <name evidence="9" type="ORF">CP6013_03364</name>
</gene>
<evidence type="ECO:0000256" key="3">
    <source>
        <dbReference type="ARBA" id="ARBA00023082"/>
    </source>
</evidence>
<dbReference type="RefSeq" id="WP_003447752.1">
    <property type="nucleotide sequence ID" value="NZ_ANZB01000016.1"/>
</dbReference>
<dbReference type="InterPro" id="IPR014244">
    <property type="entry name" value="RNA_pol_sigma-I"/>
</dbReference>
<comment type="subunit">
    <text evidence="6">Interacts with RsgI.</text>
</comment>
<dbReference type="EMBL" id="CP009268">
    <property type="protein sequence ID" value="AJA53867.1"/>
    <property type="molecule type" value="Genomic_DNA"/>
</dbReference>
<evidence type="ECO:0000256" key="2">
    <source>
        <dbReference type="ARBA" id="ARBA00023015"/>
    </source>
</evidence>
<keyword evidence="11" id="KW-1185">Reference proteome</keyword>
<reference evidence="9" key="2">
    <citation type="submission" date="2015-10" db="EMBL/GenBank/DDBJ databases">
        <title>Improved Draft Genome Sequence of Clostridium pasteurianum Strain ATCC 6013 (DSM 525) Using a Hybrid Next-Generation Sequencing Approach.</title>
        <authorList>
            <person name="Pyne M.E."/>
            <person name="Utturkar S.M."/>
            <person name="Brown S.D."/>
            <person name="Moo-Young M."/>
            <person name="Chung D.A."/>
            <person name="Chou P.C."/>
        </authorList>
    </citation>
    <scope>NUCLEOTIDE SEQUENCE</scope>
    <source>
        <strain evidence="9">ATCC 6013</strain>
    </source>
</reference>
<dbReference type="InterPro" id="IPR013325">
    <property type="entry name" value="RNA_pol_sigma_r2"/>
</dbReference>
<feature type="domain" description="RNA polymerase sigma-70 region 2" evidence="7">
    <location>
        <begin position="24"/>
        <end position="93"/>
    </location>
</feature>
<accession>A0A0H3J8R8</accession>
<keyword evidence="2 6" id="KW-0805">Transcription regulation</keyword>
<evidence type="ECO:0000313" key="11">
    <source>
        <dbReference type="Proteomes" id="UP000030905"/>
    </source>
</evidence>
<dbReference type="KEGG" id="cpae:CPAST_c38410"/>
<keyword evidence="1 6" id="KW-0963">Cytoplasm</keyword>
<evidence type="ECO:0000256" key="5">
    <source>
        <dbReference type="ARBA" id="ARBA00023163"/>
    </source>
</evidence>
<comment type="function">
    <text evidence="6">Sigma factors are initiation factors that promote the attachment of RNA polymerase to specific initiation sites and are then released.</text>
</comment>
<organism evidence="8 11">
    <name type="scientific">Clostridium pasteurianum DSM 525 = ATCC 6013</name>
    <dbReference type="NCBI Taxonomy" id="1262449"/>
    <lineage>
        <taxon>Bacteria</taxon>
        <taxon>Bacillati</taxon>
        <taxon>Bacillota</taxon>
        <taxon>Clostridia</taxon>
        <taxon>Eubacteriales</taxon>
        <taxon>Clostridiaceae</taxon>
        <taxon>Clostridium</taxon>
    </lineage>
</organism>
<sequence length="234" mass="28049">MFLKRSLEDRVEKAKIDQKELNKLIEVYKPFIANILYKKKGKFLQYGCDDELTIGMMAFKEAVEAYDKKKGKFLSFAKHVISLRSIDHYRKNEKMKDKIWLPIVTQSDDKSENSVMDDESIKKYEYEKENELRRLEISEYKKELKKWDIEFADLLRTCPKQDRLKKVYKEIAQFIIMDSKILNRLIITKRLPIKEIQGNMLIHRKKIERGRLYIIALVIALKGDYDLIREYIIN</sequence>
<dbReference type="InterPro" id="IPR007627">
    <property type="entry name" value="RNA_pol_sigma70_r2"/>
</dbReference>
<evidence type="ECO:0000313" key="9">
    <source>
        <dbReference type="EMBL" id="KRU14108.1"/>
    </source>
</evidence>
<dbReference type="NCBIfam" id="TIGR02895">
    <property type="entry name" value="spore_sigI"/>
    <property type="match status" value="1"/>
</dbReference>
<evidence type="ECO:0000259" key="7">
    <source>
        <dbReference type="Pfam" id="PF04542"/>
    </source>
</evidence>
<feature type="short sequence motif" description="Polymerase core binding" evidence="6">
    <location>
        <begin position="50"/>
        <end position="63"/>
    </location>
</feature>
<keyword evidence="3 6" id="KW-0731">Sigma factor</keyword>
<keyword evidence="4 6" id="KW-0238">DNA-binding</keyword>
<evidence type="ECO:0000256" key="4">
    <source>
        <dbReference type="ARBA" id="ARBA00023125"/>
    </source>
</evidence>
<feature type="DNA-binding region" description="H-T-H motif" evidence="6">
    <location>
        <begin position="193"/>
        <end position="212"/>
    </location>
</feature>
<dbReference type="PIRSF" id="PIRSF038953">
    <property type="entry name" value="SigI"/>
    <property type="match status" value="1"/>
</dbReference>